<keyword evidence="4 11" id="KW-0479">Metal-binding</keyword>
<dbReference type="GO" id="GO:0030169">
    <property type="term" value="F:low-density lipoprotein particle binding"/>
    <property type="evidence" value="ECO:0007669"/>
    <property type="project" value="TreeGrafter"/>
</dbReference>
<protein>
    <recommendedName>
        <fullName evidence="11">Pentraxin family member</fullName>
    </recommendedName>
</protein>
<evidence type="ECO:0000256" key="8">
    <source>
        <dbReference type="ARBA" id="ARBA00037561"/>
    </source>
</evidence>
<dbReference type="PROSITE" id="PS00289">
    <property type="entry name" value="PTX_1"/>
    <property type="match status" value="1"/>
</dbReference>
<comment type="function">
    <text evidence="8">Displays several functions associated with host defense: it promotes agglutination, bacterial capsular swelling, phagocytosis and complement fixation through its calcium-dependent binding to phosphorylcholine. Can interact with DNA and histones and may scavenge nuclear material released from damaged circulating cells.</text>
</comment>
<evidence type="ECO:0000256" key="7">
    <source>
        <dbReference type="ARBA" id="ARBA00023157"/>
    </source>
</evidence>
<keyword evidence="7" id="KW-1015">Disulfide bond</keyword>
<keyword evidence="3" id="KW-0964">Secreted</keyword>
<keyword evidence="2" id="KW-0011">Acute phase</keyword>
<comment type="subunit">
    <text evidence="11">Homopentamer. Pentaxin (or pentraxin) have a discoid arrangement of 5 non-covalently bound subunits.</text>
</comment>
<keyword evidence="6 11" id="KW-0106">Calcium</keyword>
<evidence type="ECO:0000259" key="12">
    <source>
        <dbReference type="PROSITE" id="PS51828"/>
    </source>
</evidence>
<accession>A0A5E4BU34</accession>
<evidence type="ECO:0000256" key="4">
    <source>
        <dbReference type="ARBA" id="ARBA00022723"/>
    </source>
</evidence>
<dbReference type="GO" id="GO:0001849">
    <property type="term" value="F:complement component C1q complex binding"/>
    <property type="evidence" value="ECO:0007669"/>
    <property type="project" value="TreeGrafter"/>
</dbReference>
<gene>
    <name evidence="13" type="ORF">GHT09_001846</name>
    <name evidence="14" type="ORF">MONAX_5E020640</name>
</gene>
<reference evidence="13" key="2">
    <citation type="submission" date="2020-08" db="EMBL/GenBank/DDBJ databases">
        <authorList>
            <person name="Shumante A."/>
            <person name="Zimin A.V."/>
            <person name="Puiu D."/>
            <person name="Salzberg S.L."/>
        </authorList>
    </citation>
    <scope>NUCLEOTIDE SEQUENCE</scope>
    <source>
        <strain evidence="13">WC2-LM</strain>
        <tissue evidence="13">Liver</tissue>
    </source>
</reference>
<dbReference type="SUPFAM" id="SSF49899">
    <property type="entry name" value="Concanavalin A-like lectins/glucanases"/>
    <property type="match status" value="1"/>
</dbReference>
<comment type="similarity">
    <text evidence="9 11">Belongs to the pentraxin family.</text>
</comment>
<dbReference type="InterPro" id="IPR013320">
    <property type="entry name" value="ConA-like_dom_sf"/>
</dbReference>
<feature type="chain" id="PRO_5033906764" description="Pentraxin family member" evidence="11">
    <location>
        <begin position="22"/>
        <end position="227"/>
    </location>
</feature>
<dbReference type="InterPro" id="IPR051005">
    <property type="entry name" value="Pentraxin_domain"/>
</dbReference>
<evidence type="ECO:0000256" key="2">
    <source>
        <dbReference type="ARBA" id="ARBA00022486"/>
    </source>
</evidence>
<evidence type="ECO:0000313" key="15">
    <source>
        <dbReference type="Proteomes" id="UP000335636"/>
    </source>
</evidence>
<dbReference type="Proteomes" id="UP000662637">
    <property type="component" value="Unassembled WGS sequence"/>
</dbReference>
<dbReference type="CDD" id="cd00152">
    <property type="entry name" value="PTX"/>
    <property type="match status" value="1"/>
</dbReference>
<dbReference type="FunFam" id="2.60.120.200:FF:000070">
    <property type="entry name" value="Serum amyloid P-component"/>
    <property type="match status" value="1"/>
</dbReference>
<feature type="domain" description="Pentraxin (PTX)" evidence="12">
    <location>
        <begin position="26"/>
        <end position="227"/>
    </location>
</feature>
<dbReference type="PANTHER" id="PTHR45869:SF7">
    <property type="entry name" value="C-REACTIVE PROTEIN"/>
    <property type="match status" value="1"/>
</dbReference>
<dbReference type="SMART" id="SM00159">
    <property type="entry name" value="PTX"/>
    <property type="match status" value="1"/>
</dbReference>
<dbReference type="PANTHER" id="PTHR45869">
    <property type="entry name" value="C-REACTIVE PROTEIN-RELATED"/>
    <property type="match status" value="1"/>
</dbReference>
<dbReference type="InterPro" id="IPR030476">
    <property type="entry name" value="Pentaxin_CS"/>
</dbReference>
<dbReference type="GO" id="GO:0005615">
    <property type="term" value="C:extracellular space"/>
    <property type="evidence" value="ECO:0007669"/>
    <property type="project" value="TreeGrafter"/>
</dbReference>
<dbReference type="GO" id="GO:0046872">
    <property type="term" value="F:metal ion binding"/>
    <property type="evidence" value="ECO:0007669"/>
    <property type="project" value="UniProtKB-KW"/>
</dbReference>
<dbReference type="PROSITE" id="PS51828">
    <property type="entry name" value="PTX_2"/>
    <property type="match status" value="1"/>
</dbReference>
<comment type="subcellular location">
    <subcellularLocation>
        <location evidence="1 11">Secreted</location>
    </subcellularLocation>
</comment>
<dbReference type="GO" id="GO:0045087">
    <property type="term" value="P:innate immune response"/>
    <property type="evidence" value="ECO:0007669"/>
    <property type="project" value="TreeGrafter"/>
</dbReference>
<evidence type="ECO:0000256" key="1">
    <source>
        <dbReference type="ARBA" id="ARBA00004613"/>
    </source>
</evidence>
<keyword evidence="15" id="KW-1185">Reference proteome</keyword>
<sequence length="227" mass="25404">MTMEKLLWCVLVLIGFSNAFGQKDMSRKAFVFPKVSDDSYVSLKAHLKEPLKAFTVCFHIYTELAMTRGYSIFSFATKKQFNDILIFWSFNRGYLLSVGGSEIFFKAPEVTMAPVHICTSWESITGIAELWVDGKPMVRKSLNKGYSVGTEASIVLGQDQDSFGGGFEASQSLVGDLGDVNMWDFVLTPDQINMVYVGGTFSPNVLDWKALTYEAHGEVFVKPQLWP</sequence>
<evidence type="ECO:0000313" key="13">
    <source>
        <dbReference type="EMBL" id="KAF7466872.1"/>
    </source>
</evidence>
<dbReference type="InterPro" id="IPR001759">
    <property type="entry name" value="PTX_dom"/>
</dbReference>
<proteinExistence type="inferred from homology"/>
<organism evidence="14 15">
    <name type="scientific">Marmota monax</name>
    <name type="common">Woodchuck</name>
    <dbReference type="NCBI Taxonomy" id="9995"/>
    <lineage>
        <taxon>Eukaryota</taxon>
        <taxon>Metazoa</taxon>
        <taxon>Chordata</taxon>
        <taxon>Craniata</taxon>
        <taxon>Vertebrata</taxon>
        <taxon>Euteleostomi</taxon>
        <taxon>Mammalia</taxon>
        <taxon>Eutheria</taxon>
        <taxon>Euarchontoglires</taxon>
        <taxon>Glires</taxon>
        <taxon>Rodentia</taxon>
        <taxon>Sciuromorpha</taxon>
        <taxon>Sciuridae</taxon>
        <taxon>Xerinae</taxon>
        <taxon>Marmotini</taxon>
        <taxon>Marmota</taxon>
    </lineage>
</organism>
<feature type="signal peptide" evidence="11">
    <location>
        <begin position="1"/>
        <end position="21"/>
    </location>
</feature>
<name>A0A5E4BU34_MARMO</name>
<evidence type="ECO:0000256" key="9">
    <source>
        <dbReference type="ARBA" id="ARBA00038102"/>
    </source>
</evidence>
<dbReference type="PRINTS" id="PR00895">
    <property type="entry name" value="PENTAXIN"/>
</dbReference>
<dbReference type="AlphaFoldDB" id="A0A5E4BU34"/>
<evidence type="ECO:0000256" key="5">
    <source>
        <dbReference type="ARBA" id="ARBA00022729"/>
    </source>
</evidence>
<reference evidence="14 15" key="1">
    <citation type="submission" date="2019-04" db="EMBL/GenBank/DDBJ databases">
        <authorList>
            <person name="Alioto T."/>
            <person name="Alioto T."/>
        </authorList>
    </citation>
    <scope>NUCLEOTIDE SEQUENCE [LARGE SCALE GENOMIC DNA]</scope>
</reference>
<dbReference type="GO" id="GO:0006953">
    <property type="term" value="P:acute-phase response"/>
    <property type="evidence" value="ECO:0007669"/>
    <property type="project" value="UniProtKB-KW"/>
</dbReference>
<dbReference type="Pfam" id="PF00354">
    <property type="entry name" value="Pentaxin"/>
    <property type="match status" value="1"/>
</dbReference>
<dbReference type="Gene3D" id="2.60.120.200">
    <property type="match status" value="1"/>
</dbReference>
<dbReference type="EMBL" id="WJEC01007821">
    <property type="protein sequence ID" value="KAF7466872.1"/>
    <property type="molecule type" value="Genomic_DNA"/>
</dbReference>
<keyword evidence="5 11" id="KW-0732">Signal</keyword>
<dbReference type="Proteomes" id="UP000335636">
    <property type="component" value="Unassembled WGS sequence"/>
</dbReference>
<comment type="cofactor">
    <cofactor evidence="11">
        <name>Ca(2+)</name>
        <dbReference type="ChEBI" id="CHEBI:29108"/>
    </cofactor>
    <text evidence="11">Binds 2 calcium ions per subunit.</text>
</comment>
<evidence type="ECO:0000256" key="11">
    <source>
        <dbReference type="RuleBase" id="RU362112"/>
    </source>
</evidence>
<evidence type="ECO:0000313" key="14">
    <source>
        <dbReference type="EMBL" id="VTJ73015.1"/>
    </source>
</evidence>
<evidence type="ECO:0000256" key="10">
    <source>
        <dbReference type="PROSITE-ProRule" id="PRU01172"/>
    </source>
</evidence>
<dbReference type="EMBL" id="CABDUW010000659">
    <property type="protein sequence ID" value="VTJ73015.1"/>
    <property type="molecule type" value="Genomic_DNA"/>
</dbReference>
<evidence type="ECO:0000256" key="3">
    <source>
        <dbReference type="ARBA" id="ARBA00022525"/>
    </source>
</evidence>
<comment type="caution">
    <text evidence="10">Lacks conserved residue(s) required for the propagation of feature annotation.</text>
</comment>
<evidence type="ECO:0000256" key="6">
    <source>
        <dbReference type="ARBA" id="ARBA00022837"/>
    </source>
</evidence>